<dbReference type="GO" id="GO:0043137">
    <property type="term" value="P:DNA replication, removal of RNA primer"/>
    <property type="evidence" value="ECO:0007669"/>
    <property type="project" value="TreeGrafter"/>
</dbReference>
<dbReference type="EMBL" id="JADIMB010000110">
    <property type="protein sequence ID" value="MBO8471637.1"/>
    <property type="molecule type" value="Genomic_DNA"/>
</dbReference>
<proteinExistence type="inferred from homology"/>
<dbReference type="Pfam" id="PF00075">
    <property type="entry name" value="RNase_H"/>
    <property type="match status" value="1"/>
</dbReference>
<dbReference type="GO" id="GO:0004523">
    <property type="term" value="F:RNA-DNA hybrid ribonuclease activity"/>
    <property type="evidence" value="ECO:0007669"/>
    <property type="project" value="UniProtKB-UniRule"/>
</dbReference>
<evidence type="ECO:0000256" key="1">
    <source>
        <dbReference type="ARBA" id="ARBA00000077"/>
    </source>
</evidence>
<dbReference type="NCBIfam" id="NF001236">
    <property type="entry name" value="PRK00203.1"/>
    <property type="match status" value="1"/>
</dbReference>
<dbReference type="InterPro" id="IPR050092">
    <property type="entry name" value="RNase_H"/>
</dbReference>
<comment type="subunit">
    <text evidence="3 10">Monomer.</text>
</comment>
<comment type="similarity">
    <text evidence="2 10">Belongs to the RNase H family.</text>
</comment>
<keyword evidence="9 10" id="KW-0460">Magnesium</keyword>
<feature type="binding site" evidence="10">
    <location>
        <position position="72"/>
    </location>
    <ligand>
        <name>Mg(2+)</name>
        <dbReference type="ChEBI" id="CHEBI:18420"/>
        <label>1</label>
    </ligand>
</feature>
<dbReference type="EC" id="3.1.26.4" evidence="4 10"/>
<evidence type="ECO:0000313" key="13">
    <source>
        <dbReference type="Proteomes" id="UP000823603"/>
    </source>
</evidence>
<dbReference type="InterPro" id="IPR012337">
    <property type="entry name" value="RNaseH-like_sf"/>
</dbReference>
<keyword evidence="8 10" id="KW-0378">Hydrolase</keyword>
<dbReference type="PANTHER" id="PTHR10642:SF26">
    <property type="entry name" value="RIBONUCLEASE H1"/>
    <property type="match status" value="1"/>
</dbReference>
<comment type="function">
    <text evidence="10">Endonuclease that specifically degrades the RNA of RNA-DNA hybrids.</text>
</comment>
<evidence type="ECO:0000256" key="6">
    <source>
        <dbReference type="ARBA" id="ARBA00022723"/>
    </source>
</evidence>
<feature type="binding site" evidence="10">
    <location>
        <position position="11"/>
    </location>
    <ligand>
        <name>Mg(2+)</name>
        <dbReference type="ChEBI" id="CHEBI:18420"/>
        <label>2</label>
    </ligand>
</feature>
<comment type="catalytic activity">
    <reaction evidence="1 10">
        <text>Endonucleolytic cleavage to 5'-phosphomonoester.</text>
        <dbReference type="EC" id="3.1.26.4"/>
    </reaction>
</comment>
<evidence type="ECO:0000259" key="11">
    <source>
        <dbReference type="PROSITE" id="PS50879"/>
    </source>
</evidence>
<evidence type="ECO:0000256" key="8">
    <source>
        <dbReference type="ARBA" id="ARBA00022801"/>
    </source>
</evidence>
<dbReference type="Gene3D" id="3.30.420.10">
    <property type="entry name" value="Ribonuclease H-like superfamily/Ribonuclease H"/>
    <property type="match status" value="1"/>
</dbReference>
<feature type="binding site" evidence="10">
    <location>
        <position position="49"/>
    </location>
    <ligand>
        <name>Mg(2+)</name>
        <dbReference type="ChEBI" id="CHEBI:18420"/>
        <label>1</label>
    </ligand>
</feature>
<comment type="cofactor">
    <cofactor evidence="10">
        <name>Mg(2+)</name>
        <dbReference type="ChEBI" id="CHEBI:18420"/>
    </cofactor>
    <text evidence="10">Binds 1 Mg(2+) ion per subunit. May bind a second metal ion at a regulatory site, or after substrate binding.</text>
</comment>
<feature type="binding site" evidence="10">
    <location>
        <position position="11"/>
    </location>
    <ligand>
        <name>Mg(2+)</name>
        <dbReference type="ChEBI" id="CHEBI:18420"/>
        <label>1</label>
    </ligand>
</feature>
<dbReference type="InterPro" id="IPR002156">
    <property type="entry name" value="RNaseH_domain"/>
</dbReference>
<feature type="binding site" evidence="10">
    <location>
        <position position="132"/>
    </location>
    <ligand>
        <name>Mg(2+)</name>
        <dbReference type="ChEBI" id="CHEBI:18420"/>
        <label>2</label>
    </ligand>
</feature>
<gene>
    <name evidence="10 12" type="primary">rnhA</name>
    <name evidence="12" type="ORF">IAB82_07590</name>
</gene>
<evidence type="ECO:0000256" key="2">
    <source>
        <dbReference type="ARBA" id="ARBA00005300"/>
    </source>
</evidence>
<organism evidence="12 13">
    <name type="scientific">Candidatus Cryptobacteroides faecavium</name>
    <dbReference type="NCBI Taxonomy" id="2840762"/>
    <lineage>
        <taxon>Bacteria</taxon>
        <taxon>Pseudomonadati</taxon>
        <taxon>Bacteroidota</taxon>
        <taxon>Bacteroidia</taxon>
        <taxon>Bacteroidales</taxon>
        <taxon>Candidatus Cryptobacteroides</taxon>
    </lineage>
</organism>
<keyword evidence="7 10" id="KW-0255">Endonuclease</keyword>
<evidence type="ECO:0000256" key="9">
    <source>
        <dbReference type="ARBA" id="ARBA00022842"/>
    </source>
</evidence>
<evidence type="ECO:0000313" key="12">
    <source>
        <dbReference type="EMBL" id="MBO8471637.1"/>
    </source>
</evidence>
<evidence type="ECO:0000256" key="5">
    <source>
        <dbReference type="ARBA" id="ARBA00022722"/>
    </source>
</evidence>
<dbReference type="PANTHER" id="PTHR10642">
    <property type="entry name" value="RIBONUCLEASE H1"/>
    <property type="match status" value="1"/>
</dbReference>
<reference evidence="12" key="1">
    <citation type="submission" date="2020-10" db="EMBL/GenBank/DDBJ databases">
        <authorList>
            <person name="Gilroy R."/>
        </authorList>
    </citation>
    <scope>NUCLEOTIDE SEQUENCE</scope>
    <source>
        <strain evidence="12">B2-22910</strain>
    </source>
</reference>
<dbReference type="GO" id="GO:0005737">
    <property type="term" value="C:cytoplasm"/>
    <property type="evidence" value="ECO:0007669"/>
    <property type="project" value="UniProtKB-SubCell"/>
</dbReference>
<dbReference type="GO" id="GO:0000287">
    <property type="term" value="F:magnesium ion binding"/>
    <property type="evidence" value="ECO:0007669"/>
    <property type="project" value="UniProtKB-UniRule"/>
</dbReference>
<accession>A0A9D9IF81</accession>
<dbReference type="SUPFAM" id="SSF53098">
    <property type="entry name" value="Ribonuclease H-like"/>
    <property type="match status" value="1"/>
</dbReference>
<comment type="caution">
    <text evidence="12">The sequence shown here is derived from an EMBL/GenBank/DDBJ whole genome shotgun (WGS) entry which is preliminary data.</text>
</comment>
<dbReference type="AlphaFoldDB" id="A0A9D9IF81"/>
<dbReference type="Proteomes" id="UP000823603">
    <property type="component" value="Unassembled WGS sequence"/>
</dbReference>
<name>A0A9D9IF81_9BACT</name>
<comment type="subcellular location">
    <subcellularLocation>
        <location evidence="10">Cytoplasm</location>
    </subcellularLocation>
</comment>
<dbReference type="InterPro" id="IPR022892">
    <property type="entry name" value="RNaseHI"/>
</dbReference>
<evidence type="ECO:0000256" key="4">
    <source>
        <dbReference type="ARBA" id="ARBA00012180"/>
    </source>
</evidence>
<keyword evidence="6 10" id="KW-0479">Metal-binding</keyword>
<sequence length="164" mass="18051">MERPPIYLYTDGASSGNPGPGGYGAVLKCAGREMELSGGFSLTTNNRMELMAVIKGLEAIRWKNAEVHVVSDSSYVVNAINKGWLFSWEKNGFAKAKNPDLWRRFLPLYRLHRVSFHWIKGHAGHPENERCDALAVAAGAGNAARGIALPDDYGYLEQTRAVES</sequence>
<dbReference type="CDD" id="cd09278">
    <property type="entry name" value="RNase_HI_prokaryote_like"/>
    <property type="match status" value="1"/>
</dbReference>
<dbReference type="PROSITE" id="PS50879">
    <property type="entry name" value="RNASE_H_1"/>
    <property type="match status" value="1"/>
</dbReference>
<protein>
    <recommendedName>
        <fullName evidence="4 10">Ribonuclease H</fullName>
        <shortName evidence="10">RNase H</shortName>
        <ecNumber evidence="4 10">3.1.26.4</ecNumber>
    </recommendedName>
</protein>
<dbReference type="HAMAP" id="MF_00042">
    <property type="entry name" value="RNase_H"/>
    <property type="match status" value="1"/>
</dbReference>
<evidence type="ECO:0000256" key="10">
    <source>
        <dbReference type="HAMAP-Rule" id="MF_00042"/>
    </source>
</evidence>
<reference evidence="12" key="2">
    <citation type="journal article" date="2021" name="PeerJ">
        <title>Extensive microbial diversity within the chicken gut microbiome revealed by metagenomics and culture.</title>
        <authorList>
            <person name="Gilroy R."/>
            <person name="Ravi A."/>
            <person name="Getino M."/>
            <person name="Pursley I."/>
            <person name="Horton D.L."/>
            <person name="Alikhan N.F."/>
            <person name="Baker D."/>
            <person name="Gharbi K."/>
            <person name="Hall N."/>
            <person name="Watson M."/>
            <person name="Adriaenssens E.M."/>
            <person name="Foster-Nyarko E."/>
            <person name="Jarju S."/>
            <person name="Secka A."/>
            <person name="Antonio M."/>
            <person name="Oren A."/>
            <person name="Chaudhuri R.R."/>
            <person name="La Ragione R."/>
            <person name="Hildebrand F."/>
            <person name="Pallen M.J."/>
        </authorList>
    </citation>
    <scope>NUCLEOTIDE SEQUENCE</scope>
    <source>
        <strain evidence="12">B2-22910</strain>
    </source>
</reference>
<feature type="domain" description="RNase H type-1" evidence="11">
    <location>
        <begin position="2"/>
        <end position="140"/>
    </location>
</feature>
<evidence type="ECO:0000256" key="3">
    <source>
        <dbReference type="ARBA" id="ARBA00011245"/>
    </source>
</evidence>
<keyword evidence="10" id="KW-0963">Cytoplasm</keyword>
<dbReference type="GO" id="GO:0003676">
    <property type="term" value="F:nucleic acid binding"/>
    <property type="evidence" value="ECO:0007669"/>
    <property type="project" value="InterPro"/>
</dbReference>
<evidence type="ECO:0000256" key="7">
    <source>
        <dbReference type="ARBA" id="ARBA00022759"/>
    </source>
</evidence>
<keyword evidence="5 10" id="KW-0540">Nuclease</keyword>
<dbReference type="InterPro" id="IPR036397">
    <property type="entry name" value="RNaseH_sf"/>
</dbReference>